<dbReference type="Proteomes" id="UP000278886">
    <property type="component" value="Chromosome"/>
</dbReference>
<dbReference type="Pfam" id="PF00528">
    <property type="entry name" value="BPD_transp_1"/>
    <property type="match status" value="2"/>
</dbReference>
<keyword evidence="6 7" id="KW-0472">Membrane</keyword>
<feature type="transmembrane region" description="Helical" evidence="7">
    <location>
        <begin position="300"/>
        <end position="320"/>
    </location>
</feature>
<evidence type="ECO:0000256" key="7">
    <source>
        <dbReference type="RuleBase" id="RU363032"/>
    </source>
</evidence>
<evidence type="ECO:0000256" key="6">
    <source>
        <dbReference type="ARBA" id="ARBA00023136"/>
    </source>
</evidence>
<organism evidence="9 10">
    <name type="scientific">Protaetiibacter intestinalis</name>
    <dbReference type="NCBI Taxonomy" id="2419774"/>
    <lineage>
        <taxon>Bacteria</taxon>
        <taxon>Bacillati</taxon>
        <taxon>Actinomycetota</taxon>
        <taxon>Actinomycetes</taxon>
        <taxon>Micrococcales</taxon>
        <taxon>Microbacteriaceae</taxon>
        <taxon>Protaetiibacter</taxon>
    </lineage>
</organism>
<comment type="similarity">
    <text evidence="7">Belongs to the binding-protein-dependent transport system permease family.</text>
</comment>
<keyword evidence="5 7" id="KW-1133">Transmembrane helix</keyword>
<dbReference type="AlphaFoldDB" id="A0A387BAU4"/>
<evidence type="ECO:0000256" key="2">
    <source>
        <dbReference type="ARBA" id="ARBA00022448"/>
    </source>
</evidence>
<dbReference type="SUPFAM" id="SSF161098">
    <property type="entry name" value="MetI-like"/>
    <property type="match status" value="2"/>
</dbReference>
<dbReference type="Gene3D" id="1.10.3720.10">
    <property type="entry name" value="MetI-like"/>
    <property type="match status" value="2"/>
</dbReference>
<evidence type="ECO:0000313" key="9">
    <source>
        <dbReference type="EMBL" id="AYF99473.1"/>
    </source>
</evidence>
<feature type="transmembrane region" description="Helical" evidence="7">
    <location>
        <begin position="356"/>
        <end position="381"/>
    </location>
</feature>
<dbReference type="PANTHER" id="PTHR30043:SF1">
    <property type="entry name" value="ABC TRANSPORT SYSTEM PERMEASE PROTEIN P69"/>
    <property type="match status" value="1"/>
</dbReference>
<proteinExistence type="inferred from homology"/>
<dbReference type="KEGG" id="lyd:D7I47_06450"/>
<feature type="transmembrane region" description="Helical" evidence="7">
    <location>
        <begin position="470"/>
        <end position="491"/>
    </location>
</feature>
<feature type="domain" description="ABC transmembrane type-1" evidence="8">
    <location>
        <begin position="360"/>
        <end position="543"/>
    </location>
</feature>
<dbReference type="CDD" id="cd06261">
    <property type="entry name" value="TM_PBP2"/>
    <property type="match status" value="2"/>
</dbReference>
<evidence type="ECO:0000256" key="4">
    <source>
        <dbReference type="ARBA" id="ARBA00022692"/>
    </source>
</evidence>
<keyword evidence="10" id="KW-1185">Reference proteome</keyword>
<dbReference type="EMBL" id="CP032630">
    <property type="protein sequence ID" value="AYF99473.1"/>
    <property type="molecule type" value="Genomic_DNA"/>
</dbReference>
<keyword evidence="4 7" id="KW-0812">Transmembrane</keyword>
<evidence type="ECO:0000256" key="5">
    <source>
        <dbReference type="ARBA" id="ARBA00022989"/>
    </source>
</evidence>
<sequence>MGFSLPAIVDSLGNIPQFVERTVPFAWPGWRWDRASEALVWEGWAPVGEFWGAIAMTLGIVISGTFLAFLVSIPVAYGAARNTSPHPTVMVACRAIGILSRSIPAVAFASIFVFLFALGPLPGILAFFLHSIGMISKMMADAIEQIDEGPRVAIRSTGGSKAQQFWSGIVPQALPAWIAVGLHRADINLRETVILGYVGVAGLGLELANSIHALNYRRAFPIALTIIVLCVIFEVVSSIVRSRLLGVRPTGKGPGDALVRGLARRSPRFAAAIEKPGVASVDRTAAIQAAMNRPWTGERIASRVAVWLAVVVLAGSFVAAQADWSDLFTFWGNLPILLDKENLWPPTFGIYTPEQVIGAVLTTFQVAFAATLLAAVLSMVVGSFAARNVAPNRYVRGGFRGLLLIIRGIPELILAILFVIVTGLGAQAGTLALAIGGVGLLGKLIADSLEEVPNGPERAVAAIGATRSQVYFASTVPMSVPAFVAHLLYLLEQNVRAATLLGIVGGGGIGLYLYDSLRVSKYDQAAMFIILITLLVMVIEGIAILIRRALK</sequence>
<protein>
    <submittedName>
        <fullName evidence="9">ABC transporter permease subunit</fullName>
    </submittedName>
</protein>
<feature type="transmembrane region" description="Helical" evidence="7">
    <location>
        <begin position="220"/>
        <end position="240"/>
    </location>
</feature>
<gene>
    <name evidence="9" type="ORF">D7I47_06450</name>
</gene>
<dbReference type="GO" id="GO:0055085">
    <property type="term" value="P:transmembrane transport"/>
    <property type="evidence" value="ECO:0007669"/>
    <property type="project" value="InterPro"/>
</dbReference>
<evidence type="ECO:0000259" key="8">
    <source>
        <dbReference type="PROSITE" id="PS50928"/>
    </source>
</evidence>
<comment type="subcellular location">
    <subcellularLocation>
        <location evidence="1 7">Cell membrane</location>
        <topology evidence="1 7">Multi-pass membrane protein</topology>
    </subcellularLocation>
</comment>
<reference evidence="10" key="1">
    <citation type="submission" date="2018-09" db="EMBL/GenBank/DDBJ databases">
        <title>Genome sequencing of strain 2DFWR-13.</title>
        <authorList>
            <person name="Heo J."/>
            <person name="Kim S.-J."/>
            <person name="Kwon S.-W."/>
        </authorList>
    </citation>
    <scope>NUCLEOTIDE SEQUENCE [LARGE SCALE GENOMIC DNA]</scope>
    <source>
        <strain evidence="10">2DFWR-13</strain>
    </source>
</reference>
<feature type="domain" description="ABC transmembrane type-1" evidence="8">
    <location>
        <begin position="54"/>
        <end position="237"/>
    </location>
</feature>
<feature type="transmembrane region" description="Helical" evidence="7">
    <location>
        <begin position="194"/>
        <end position="214"/>
    </location>
</feature>
<keyword evidence="2 7" id="KW-0813">Transport</keyword>
<feature type="transmembrane region" description="Helical" evidence="7">
    <location>
        <begin position="402"/>
        <end position="424"/>
    </location>
</feature>
<feature type="transmembrane region" description="Helical" evidence="7">
    <location>
        <begin position="50"/>
        <end position="77"/>
    </location>
</feature>
<feature type="transmembrane region" description="Helical" evidence="7">
    <location>
        <begin position="526"/>
        <end position="546"/>
    </location>
</feature>
<dbReference type="PROSITE" id="PS50928">
    <property type="entry name" value="ABC_TM1"/>
    <property type="match status" value="2"/>
</dbReference>
<evidence type="ECO:0000256" key="1">
    <source>
        <dbReference type="ARBA" id="ARBA00004651"/>
    </source>
</evidence>
<evidence type="ECO:0000313" key="10">
    <source>
        <dbReference type="Proteomes" id="UP000278886"/>
    </source>
</evidence>
<dbReference type="OrthoDB" id="9808005at2"/>
<feature type="transmembrane region" description="Helical" evidence="7">
    <location>
        <begin position="105"/>
        <end position="129"/>
    </location>
</feature>
<feature type="transmembrane region" description="Helical" evidence="7">
    <location>
        <begin position="497"/>
        <end position="514"/>
    </location>
</feature>
<dbReference type="InterPro" id="IPR035906">
    <property type="entry name" value="MetI-like_sf"/>
</dbReference>
<keyword evidence="3" id="KW-1003">Cell membrane</keyword>
<dbReference type="GO" id="GO:0005886">
    <property type="term" value="C:plasma membrane"/>
    <property type="evidence" value="ECO:0007669"/>
    <property type="project" value="UniProtKB-SubCell"/>
</dbReference>
<accession>A0A387BAU4</accession>
<evidence type="ECO:0000256" key="3">
    <source>
        <dbReference type="ARBA" id="ARBA00022475"/>
    </source>
</evidence>
<dbReference type="InterPro" id="IPR000515">
    <property type="entry name" value="MetI-like"/>
</dbReference>
<name>A0A387BAU4_9MICO</name>
<dbReference type="PANTHER" id="PTHR30043">
    <property type="entry name" value="PHOSPHONATES TRANSPORT SYSTEM PERMEASE PROTEIN"/>
    <property type="match status" value="1"/>
</dbReference>